<evidence type="ECO:0000313" key="6">
    <source>
        <dbReference type="Proteomes" id="UP000706926"/>
    </source>
</evidence>
<evidence type="ECO:0000256" key="3">
    <source>
        <dbReference type="ARBA" id="ARBA00023163"/>
    </source>
</evidence>
<gene>
    <name evidence="5" type="ORF">J2Z18_003205</name>
</gene>
<reference evidence="5 6" key="1">
    <citation type="submission" date="2021-03" db="EMBL/GenBank/DDBJ databases">
        <title>Genomic Encyclopedia of Type Strains, Phase IV (KMG-IV): sequencing the most valuable type-strain genomes for metagenomic binning, comparative biology and taxonomic classification.</title>
        <authorList>
            <person name="Goeker M."/>
        </authorList>
    </citation>
    <scope>NUCLEOTIDE SEQUENCE [LARGE SCALE GENOMIC DNA]</scope>
    <source>
        <strain evidence="5 6">DSM 15596</strain>
    </source>
</reference>
<name>A0ABS4FCX1_9BACL</name>
<evidence type="ECO:0000313" key="5">
    <source>
        <dbReference type="EMBL" id="MBP1894102.1"/>
    </source>
</evidence>
<dbReference type="PRINTS" id="PR00598">
    <property type="entry name" value="HTHMARR"/>
</dbReference>
<dbReference type="PROSITE" id="PS01117">
    <property type="entry name" value="HTH_MARR_1"/>
    <property type="match status" value="1"/>
</dbReference>
<dbReference type="PANTHER" id="PTHR42756:SF1">
    <property type="entry name" value="TRANSCRIPTIONAL REPRESSOR OF EMRAB OPERON"/>
    <property type="match status" value="1"/>
</dbReference>
<dbReference type="PROSITE" id="PS50995">
    <property type="entry name" value="HTH_MARR_2"/>
    <property type="match status" value="1"/>
</dbReference>
<dbReference type="GeneID" id="95405157"/>
<dbReference type="Pfam" id="PF01047">
    <property type="entry name" value="MarR"/>
    <property type="match status" value="1"/>
</dbReference>
<sequence length="161" mass="18066">MTGIKQLYDLFLKTGLRPFAFMTDTLQLEQKVTRSDMSTLLILLLRGDLTMSELAAEMGAPLSSMTSIAKRLERKGLIARATSAQDQRVKLVTLTQEGLQLAKEWEQIMMALLGRLEDAFTPEELEQLTALLFKAAKVFQDGGPVTPQEVKRQPIKIQIEE</sequence>
<evidence type="ECO:0000259" key="4">
    <source>
        <dbReference type="PROSITE" id="PS50995"/>
    </source>
</evidence>
<keyword evidence="2 5" id="KW-0238">DNA-binding</keyword>
<dbReference type="PANTHER" id="PTHR42756">
    <property type="entry name" value="TRANSCRIPTIONAL REGULATOR, MARR"/>
    <property type="match status" value="1"/>
</dbReference>
<keyword evidence="1" id="KW-0805">Transcription regulation</keyword>
<comment type="caution">
    <text evidence="5">The sequence shown here is derived from an EMBL/GenBank/DDBJ whole genome shotgun (WGS) entry which is preliminary data.</text>
</comment>
<dbReference type="SMART" id="SM00347">
    <property type="entry name" value="HTH_MARR"/>
    <property type="match status" value="1"/>
</dbReference>
<organism evidence="5 6">
    <name type="scientific">Paenibacillus lactis</name>
    <dbReference type="NCBI Taxonomy" id="228574"/>
    <lineage>
        <taxon>Bacteria</taxon>
        <taxon>Bacillati</taxon>
        <taxon>Bacillota</taxon>
        <taxon>Bacilli</taxon>
        <taxon>Bacillales</taxon>
        <taxon>Paenibacillaceae</taxon>
        <taxon>Paenibacillus</taxon>
    </lineage>
</organism>
<feature type="domain" description="HTH marR-type" evidence="4">
    <location>
        <begin position="1"/>
        <end position="137"/>
    </location>
</feature>
<dbReference type="InterPro" id="IPR023187">
    <property type="entry name" value="Tscrpt_reg_MarR-type_CS"/>
</dbReference>
<dbReference type="EMBL" id="JAGGKI010000007">
    <property type="protein sequence ID" value="MBP1894102.1"/>
    <property type="molecule type" value="Genomic_DNA"/>
</dbReference>
<dbReference type="GO" id="GO:0003677">
    <property type="term" value="F:DNA binding"/>
    <property type="evidence" value="ECO:0007669"/>
    <property type="project" value="UniProtKB-KW"/>
</dbReference>
<accession>A0ABS4FCX1</accession>
<dbReference type="InterPro" id="IPR000835">
    <property type="entry name" value="HTH_MarR-typ"/>
</dbReference>
<dbReference type="InterPro" id="IPR036388">
    <property type="entry name" value="WH-like_DNA-bd_sf"/>
</dbReference>
<keyword evidence="3" id="KW-0804">Transcription</keyword>
<proteinExistence type="predicted"/>
<keyword evidence="6" id="KW-1185">Reference proteome</keyword>
<protein>
    <submittedName>
        <fullName evidence="5">DNA-binding MarR family transcriptional regulator</fullName>
    </submittedName>
</protein>
<dbReference type="Proteomes" id="UP000706926">
    <property type="component" value="Unassembled WGS sequence"/>
</dbReference>
<dbReference type="Gene3D" id="1.10.10.10">
    <property type="entry name" value="Winged helix-like DNA-binding domain superfamily/Winged helix DNA-binding domain"/>
    <property type="match status" value="1"/>
</dbReference>
<dbReference type="SUPFAM" id="SSF46785">
    <property type="entry name" value="Winged helix' DNA-binding domain"/>
    <property type="match status" value="1"/>
</dbReference>
<dbReference type="InterPro" id="IPR036390">
    <property type="entry name" value="WH_DNA-bd_sf"/>
</dbReference>
<evidence type="ECO:0000256" key="2">
    <source>
        <dbReference type="ARBA" id="ARBA00023125"/>
    </source>
</evidence>
<evidence type="ECO:0000256" key="1">
    <source>
        <dbReference type="ARBA" id="ARBA00023015"/>
    </source>
</evidence>
<dbReference type="RefSeq" id="WP_007131346.1">
    <property type="nucleotide sequence ID" value="NZ_CP139098.1"/>
</dbReference>